<protein>
    <recommendedName>
        <fullName evidence="4">Toxin CptA</fullName>
    </recommendedName>
</protein>
<comment type="caution">
    <text evidence="2">The sequence shown here is derived from an EMBL/GenBank/DDBJ whole genome shotgun (WGS) entry which is preliminary data.</text>
</comment>
<proteinExistence type="predicted"/>
<feature type="transmembrane region" description="Helical" evidence="1">
    <location>
        <begin position="12"/>
        <end position="33"/>
    </location>
</feature>
<dbReference type="InterPro" id="IPR009883">
    <property type="entry name" value="YgfX"/>
</dbReference>
<keyword evidence="1" id="KW-0472">Membrane</keyword>
<name>A0ABR6YPV1_9BURK</name>
<keyword evidence="1" id="KW-1133">Transmembrane helix</keyword>
<keyword evidence="3" id="KW-1185">Reference proteome</keyword>
<dbReference type="EMBL" id="JACOGC010000005">
    <property type="protein sequence ID" value="MBC3885923.1"/>
    <property type="molecule type" value="Genomic_DNA"/>
</dbReference>
<evidence type="ECO:0000313" key="2">
    <source>
        <dbReference type="EMBL" id="MBC3885923.1"/>
    </source>
</evidence>
<reference evidence="2 3" key="1">
    <citation type="submission" date="2020-08" db="EMBL/GenBank/DDBJ databases">
        <title>Novel species isolated from subtropical streams in China.</title>
        <authorList>
            <person name="Lu H."/>
        </authorList>
    </citation>
    <scope>NUCLEOTIDE SEQUENCE [LARGE SCALE GENOMIC DNA]</scope>
    <source>
        <strain evidence="2 3">FT31W</strain>
    </source>
</reference>
<organism evidence="2 3">
    <name type="scientific">Undibacterium griseum</name>
    <dbReference type="NCBI Taxonomy" id="2762295"/>
    <lineage>
        <taxon>Bacteria</taxon>
        <taxon>Pseudomonadati</taxon>
        <taxon>Pseudomonadota</taxon>
        <taxon>Betaproteobacteria</taxon>
        <taxon>Burkholderiales</taxon>
        <taxon>Oxalobacteraceae</taxon>
        <taxon>Undibacterium</taxon>
    </lineage>
</organism>
<sequence length="161" mass="17795">MSISVSAVIRPSRVPAFALAIMGILVAASLFLLSGWSDMALPARLFLSFLVIALIIFAAWSGRRTDSVRLIISGQGQVVLNYLDPVNGSPQKSHAVQLSKRSIVWDGMMFLYFTSADGSSLPPIVIFRDSIDRLTMHRLRVSLLWIISRVQNEVEDESGNF</sequence>
<evidence type="ECO:0008006" key="4">
    <source>
        <dbReference type="Google" id="ProtNLM"/>
    </source>
</evidence>
<evidence type="ECO:0000313" key="3">
    <source>
        <dbReference type="Proteomes" id="UP000613113"/>
    </source>
</evidence>
<keyword evidence="1" id="KW-0812">Transmembrane</keyword>
<accession>A0ABR6YPV1</accession>
<dbReference type="Proteomes" id="UP000613113">
    <property type="component" value="Unassembled WGS sequence"/>
</dbReference>
<feature type="transmembrane region" description="Helical" evidence="1">
    <location>
        <begin position="39"/>
        <end position="60"/>
    </location>
</feature>
<dbReference type="RefSeq" id="WP_186863497.1">
    <property type="nucleotide sequence ID" value="NZ_JACOGC010000005.1"/>
</dbReference>
<dbReference type="Pfam" id="PF07254">
    <property type="entry name" value="Cpta_toxin"/>
    <property type="match status" value="1"/>
</dbReference>
<evidence type="ECO:0000256" key="1">
    <source>
        <dbReference type="SAM" id="Phobius"/>
    </source>
</evidence>
<gene>
    <name evidence="2" type="ORF">H8K27_12340</name>
</gene>